<evidence type="ECO:0000313" key="2">
    <source>
        <dbReference type="EMBL" id="QOY61457.1"/>
    </source>
</evidence>
<keyword evidence="3" id="KW-1185">Reference proteome</keyword>
<sequence length="99" mass="10771">MVGQVAVTGRLGKRVAELKLHYAHKSFGASLLRNLVKFLPWQLGHIGTIRGIYTDFDTVSAALSFSAMALGLVLLVMGLARRDKRHLGDVPAGTQTQVR</sequence>
<name>A0A7S7RVF6_9ACTN</name>
<evidence type="ECO:0000313" key="3">
    <source>
        <dbReference type="Proteomes" id="UP000593735"/>
    </source>
</evidence>
<keyword evidence="1" id="KW-0472">Membrane</keyword>
<dbReference type="RefSeq" id="WP_194372758.1">
    <property type="nucleotide sequence ID" value="NZ_CP063767.1"/>
</dbReference>
<keyword evidence="1" id="KW-1133">Transmembrane helix</keyword>
<dbReference type="AlphaFoldDB" id="A0A7S7RVF6"/>
<dbReference type="EMBL" id="CP063767">
    <property type="protein sequence ID" value="QOY61457.1"/>
    <property type="molecule type" value="Genomic_DNA"/>
</dbReference>
<keyword evidence="1" id="KW-0812">Transmembrane</keyword>
<accession>A0A7S7RVF6</accession>
<evidence type="ECO:0000256" key="1">
    <source>
        <dbReference type="SAM" id="Phobius"/>
    </source>
</evidence>
<gene>
    <name evidence="2" type="ORF">INP52_04545</name>
</gene>
<dbReference type="Proteomes" id="UP000593735">
    <property type="component" value="Chromosome"/>
</dbReference>
<protein>
    <submittedName>
        <fullName evidence="2">Uncharacterized protein</fullName>
    </submittedName>
</protein>
<feature type="transmembrane region" description="Helical" evidence="1">
    <location>
        <begin position="59"/>
        <end position="80"/>
    </location>
</feature>
<proteinExistence type="predicted"/>
<organism evidence="2 3">
    <name type="scientific">Thermophilibacter immobilis</name>
    <dbReference type="NCBI Taxonomy" id="2779519"/>
    <lineage>
        <taxon>Bacteria</taxon>
        <taxon>Bacillati</taxon>
        <taxon>Actinomycetota</taxon>
        <taxon>Coriobacteriia</taxon>
        <taxon>Coriobacteriales</taxon>
        <taxon>Atopobiaceae</taxon>
        <taxon>Thermophilibacter</taxon>
    </lineage>
</organism>
<reference evidence="2 3" key="1">
    <citation type="submission" date="2020-10" db="EMBL/GenBank/DDBJ databases">
        <title>Olsenella immobilis sp.nov., isolated from the mud in a fermentation cellar used for the production of Chinese strong-flavoured liquor.</title>
        <authorList>
            <person name="Lu L."/>
        </authorList>
    </citation>
    <scope>NUCLEOTIDE SEQUENCE [LARGE SCALE GENOMIC DNA]</scope>
    <source>
        <strain evidence="2 3">LZLJ-2</strain>
    </source>
</reference>
<dbReference type="KEGG" id="tio:INP52_04545"/>